<dbReference type="HAMAP" id="MF_01877">
    <property type="entry name" value="16SrRNA_methyltr_I"/>
    <property type="match status" value="1"/>
</dbReference>
<dbReference type="CDD" id="cd11648">
    <property type="entry name" value="RsmI"/>
    <property type="match status" value="1"/>
</dbReference>
<name>A0A2M7BBP5_9BACT</name>
<proteinExistence type="inferred from homology"/>
<dbReference type="PANTHER" id="PTHR46111:SF1">
    <property type="entry name" value="RIBOSOMAL RNA SMALL SUBUNIT METHYLTRANSFERASE I"/>
    <property type="match status" value="1"/>
</dbReference>
<dbReference type="InterPro" id="IPR014776">
    <property type="entry name" value="4pyrrole_Mease_sub2"/>
</dbReference>
<dbReference type="NCBIfam" id="TIGR00096">
    <property type="entry name" value="16S rRNA (cytidine(1402)-2'-O)-methyltransferase"/>
    <property type="match status" value="1"/>
</dbReference>
<evidence type="ECO:0000313" key="8">
    <source>
        <dbReference type="EMBL" id="PIV00519.1"/>
    </source>
</evidence>
<dbReference type="SUPFAM" id="SSF53790">
    <property type="entry name" value="Tetrapyrrole methylase"/>
    <property type="match status" value="1"/>
</dbReference>
<evidence type="ECO:0000256" key="5">
    <source>
        <dbReference type="ARBA" id="ARBA00022691"/>
    </source>
</evidence>
<dbReference type="PIRSF" id="PIRSF005917">
    <property type="entry name" value="MTase_YraL"/>
    <property type="match status" value="1"/>
</dbReference>
<feature type="domain" description="Tetrapyrrole methylase" evidence="7">
    <location>
        <begin position="7"/>
        <end position="211"/>
    </location>
</feature>
<dbReference type="InterPro" id="IPR014777">
    <property type="entry name" value="4pyrrole_Mease_sub1"/>
</dbReference>
<comment type="subcellular location">
    <subcellularLocation>
        <location evidence="6">Cytoplasm</location>
    </subcellularLocation>
</comment>
<dbReference type="AlphaFoldDB" id="A0A2M7BBP5"/>
<dbReference type="Gene3D" id="3.30.950.10">
    <property type="entry name" value="Methyltransferase, Cobalt-precorrin-4 Transmethylase, Domain 2"/>
    <property type="match status" value="1"/>
</dbReference>
<evidence type="ECO:0000256" key="4">
    <source>
        <dbReference type="ARBA" id="ARBA00022679"/>
    </source>
</evidence>
<comment type="catalytic activity">
    <reaction evidence="6">
        <text>cytidine(1402) in 16S rRNA + S-adenosyl-L-methionine = 2'-O-methylcytidine(1402) in 16S rRNA + S-adenosyl-L-homocysteine + H(+)</text>
        <dbReference type="Rhea" id="RHEA:42924"/>
        <dbReference type="Rhea" id="RHEA-COMP:10285"/>
        <dbReference type="Rhea" id="RHEA-COMP:10286"/>
        <dbReference type="ChEBI" id="CHEBI:15378"/>
        <dbReference type="ChEBI" id="CHEBI:57856"/>
        <dbReference type="ChEBI" id="CHEBI:59789"/>
        <dbReference type="ChEBI" id="CHEBI:74495"/>
        <dbReference type="ChEBI" id="CHEBI:82748"/>
        <dbReference type="EC" id="2.1.1.198"/>
    </reaction>
</comment>
<dbReference type="InterPro" id="IPR000878">
    <property type="entry name" value="4pyrrol_Mease"/>
</dbReference>
<dbReference type="PANTHER" id="PTHR46111">
    <property type="entry name" value="RIBOSOMAL RNA SMALL SUBUNIT METHYLTRANSFERASE I"/>
    <property type="match status" value="1"/>
</dbReference>
<sequence length="234" mass="26377">MLNSFVLYIVSTPIGNLEDITLRALKTLFSVKTILCEDTRKTLGLLRTHQKDGEEIPELLSFYEENEKWRIPQIITRLKAGGEIALVTNAGTPTISDPGFKLVRECWKEKIKVVPIPGPSSPIAALSASGLPTDKFTFVGFPPNKSGQRTKFFEKIKLAIENLTSTIIFFESPFRLIKSLADLQKTFGNMDIVVCRELTKMYEEVLHDKVSAFIEKYSKTTPKGEFVILFNTKL</sequence>
<evidence type="ECO:0000313" key="9">
    <source>
        <dbReference type="Proteomes" id="UP000229631"/>
    </source>
</evidence>
<dbReference type="FunFam" id="3.30.950.10:FF:000002">
    <property type="entry name" value="Ribosomal RNA small subunit methyltransferase I"/>
    <property type="match status" value="1"/>
</dbReference>
<accession>A0A2M7BBP5</accession>
<reference evidence="9" key="1">
    <citation type="submission" date="2017-09" db="EMBL/GenBank/DDBJ databases">
        <title>Depth-based differentiation of microbial function through sediment-hosted aquifers and enrichment of novel symbionts in the deep terrestrial subsurface.</title>
        <authorList>
            <person name="Probst A.J."/>
            <person name="Ladd B."/>
            <person name="Jarett J.K."/>
            <person name="Geller-Mcgrath D.E."/>
            <person name="Sieber C.M.K."/>
            <person name="Emerson J.B."/>
            <person name="Anantharaman K."/>
            <person name="Thomas B.C."/>
            <person name="Malmstrom R."/>
            <person name="Stieglmeier M."/>
            <person name="Klingl A."/>
            <person name="Woyke T."/>
            <person name="Ryan C.M."/>
            <person name="Banfield J.F."/>
        </authorList>
    </citation>
    <scope>NUCLEOTIDE SEQUENCE [LARGE SCALE GENOMIC DNA]</scope>
</reference>
<evidence type="ECO:0000256" key="2">
    <source>
        <dbReference type="ARBA" id="ARBA00022552"/>
    </source>
</evidence>
<keyword evidence="2 6" id="KW-0698">rRNA processing</keyword>
<dbReference type="InterPro" id="IPR035996">
    <property type="entry name" value="4pyrrol_Methylase_sf"/>
</dbReference>
<protein>
    <recommendedName>
        <fullName evidence="6">Ribosomal RNA small subunit methyltransferase I</fullName>
        <ecNumber evidence="6">2.1.1.198</ecNumber>
    </recommendedName>
    <alternativeName>
        <fullName evidence="6">16S rRNA 2'-O-ribose C1402 methyltransferase</fullName>
    </alternativeName>
    <alternativeName>
        <fullName evidence="6">rRNA (cytidine-2'-O-)-methyltransferase RsmI</fullName>
    </alternativeName>
</protein>
<evidence type="ECO:0000256" key="6">
    <source>
        <dbReference type="HAMAP-Rule" id="MF_01877"/>
    </source>
</evidence>
<comment type="function">
    <text evidence="6">Catalyzes the 2'-O-methylation of the ribose of cytidine 1402 (C1402) in 16S rRNA.</text>
</comment>
<evidence type="ECO:0000256" key="3">
    <source>
        <dbReference type="ARBA" id="ARBA00022603"/>
    </source>
</evidence>
<keyword evidence="5 6" id="KW-0949">S-adenosyl-L-methionine</keyword>
<dbReference type="Gene3D" id="3.40.1010.10">
    <property type="entry name" value="Cobalt-precorrin-4 Transmethylase, Domain 1"/>
    <property type="match status" value="1"/>
</dbReference>
<dbReference type="Pfam" id="PF00590">
    <property type="entry name" value="TP_methylase"/>
    <property type="match status" value="1"/>
</dbReference>
<organism evidence="8 9">
    <name type="scientific">Candidatus Shapirobacteria bacterium CG03_land_8_20_14_0_80_39_12</name>
    <dbReference type="NCBI Taxonomy" id="1974879"/>
    <lineage>
        <taxon>Bacteria</taxon>
        <taxon>Candidatus Shapironibacteriota</taxon>
    </lineage>
</organism>
<evidence type="ECO:0000259" key="7">
    <source>
        <dbReference type="Pfam" id="PF00590"/>
    </source>
</evidence>
<keyword evidence="1 6" id="KW-0963">Cytoplasm</keyword>
<dbReference type="GO" id="GO:0005737">
    <property type="term" value="C:cytoplasm"/>
    <property type="evidence" value="ECO:0007669"/>
    <property type="project" value="UniProtKB-SubCell"/>
</dbReference>
<dbReference type="Proteomes" id="UP000229631">
    <property type="component" value="Unassembled WGS sequence"/>
</dbReference>
<comment type="caution">
    <text evidence="8">The sequence shown here is derived from an EMBL/GenBank/DDBJ whole genome shotgun (WGS) entry which is preliminary data.</text>
</comment>
<dbReference type="EMBL" id="PEVC01000051">
    <property type="protein sequence ID" value="PIV00519.1"/>
    <property type="molecule type" value="Genomic_DNA"/>
</dbReference>
<dbReference type="InterPro" id="IPR008189">
    <property type="entry name" value="rRNA_ssu_MeTfrase_I"/>
</dbReference>
<evidence type="ECO:0000256" key="1">
    <source>
        <dbReference type="ARBA" id="ARBA00022490"/>
    </source>
</evidence>
<dbReference type="GO" id="GO:0070677">
    <property type="term" value="F:rRNA (cytosine-2'-O-)-methyltransferase activity"/>
    <property type="evidence" value="ECO:0007669"/>
    <property type="project" value="UniProtKB-UniRule"/>
</dbReference>
<keyword evidence="3 6" id="KW-0489">Methyltransferase</keyword>
<dbReference type="EC" id="2.1.1.198" evidence="6"/>
<comment type="similarity">
    <text evidence="6">Belongs to the methyltransferase superfamily. RsmI family.</text>
</comment>
<gene>
    <name evidence="6 8" type="primary">rsmI</name>
    <name evidence="8" type="ORF">COS54_02900</name>
</gene>
<keyword evidence="4 6" id="KW-0808">Transferase</keyword>